<protein>
    <submittedName>
        <fullName evidence="2">Uncharacterized protein</fullName>
    </submittedName>
</protein>
<dbReference type="STRING" id="649747.HMPREF0083_02447"/>
<dbReference type="Proteomes" id="UP000016511">
    <property type="component" value="Unassembled WGS sequence"/>
</dbReference>
<organism evidence="2 3">
    <name type="scientific">Aneurinibacillus aneurinilyticus ATCC 12856</name>
    <dbReference type="NCBI Taxonomy" id="649747"/>
    <lineage>
        <taxon>Bacteria</taxon>
        <taxon>Bacillati</taxon>
        <taxon>Bacillota</taxon>
        <taxon>Bacilli</taxon>
        <taxon>Bacillales</taxon>
        <taxon>Paenibacillaceae</taxon>
        <taxon>Aneurinibacillus group</taxon>
        <taxon>Aneurinibacillus</taxon>
    </lineage>
</organism>
<evidence type="ECO:0000256" key="1">
    <source>
        <dbReference type="SAM" id="MobiDB-lite"/>
    </source>
</evidence>
<keyword evidence="3" id="KW-1185">Reference proteome</keyword>
<evidence type="ECO:0000313" key="3">
    <source>
        <dbReference type="Proteomes" id="UP000016511"/>
    </source>
</evidence>
<gene>
    <name evidence="2" type="ORF">HMPREF0083_02447</name>
</gene>
<evidence type="ECO:0000313" key="2">
    <source>
        <dbReference type="EMBL" id="ERI09468.1"/>
    </source>
</evidence>
<sequence length="50" mass="5500">MLAIKGVDCSERKRPPPFVSLSKRLPQPGERGRQLSPSSRLPRCFAVPPG</sequence>
<name>U1X4J7_ANEAE</name>
<dbReference type="AlphaFoldDB" id="U1X4J7"/>
<accession>U1X4J7</accession>
<dbReference type="EMBL" id="AWSJ01000151">
    <property type="protein sequence ID" value="ERI09468.1"/>
    <property type="molecule type" value="Genomic_DNA"/>
</dbReference>
<reference evidence="2 3" key="1">
    <citation type="submission" date="2013-08" db="EMBL/GenBank/DDBJ databases">
        <authorList>
            <person name="Weinstock G."/>
            <person name="Sodergren E."/>
            <person name="Wylie T."/>
            <person name="Fulton L."/>
            <person name="Fulton R."/>
            <person name="Fronick C."/>
            <person name="O'Laughlin M."/>
            <person name="Godfrey J."/>
            <person name="Miner T."/>
            <person name="Herter B."/>
            <person name="Appelbaum E."/>
            <person name="Cordes M."/>
            <person name="Lek S."/>
            <person name="Wollam A."/>
            <person name="Pepin K.H."/>
            <person name="Palsikar V.B."/>
            <person name="Mitreva M."/>
            <person name="Wilson R.K."/>
        </authorList>
    </citation>
    <scope>NUCLEOTIDE SEQUENCE [LARGE SCALE GENOMIC DNA]</scope>
    <source>
        <strain evidence="2 3">ATCC 12856</strain>
    </source>
</reference>
<proteinExistence type="predicted"/>
<feature type="region of interest" description="Disordered" evidence="1">
    <location>
        <begin position="1"/>
        <end position="50"/>
    </location>
</feature>
<comment type="caution">
    <text evidence="2">The sequence shown here is derived from an EMBL/GenBank/DDBJ whole genome shotgun (WGS) entry which is preliminary data.</text>
</comment>
<dbReference type="HOGENOM" id="CLU_3113967_0_0_9"/>